<feature type="region of interest" description="Disordered" evidence="1">
    <location>
        <begin position="404"/>
        <end position="556"/>
    </location>
</feature>
<feature type="compositionally biased region" description="Polar residues" evidence="1">
    <location>
        <begin position="774"/>
        <end position="789"/>
    </location>
</feature>
<feature type="compositionally biased region" description="Low complexity" evidence="1">
    <location>
        <begin position="459"/>
        <end position="471"/>
    </location>
</feature>
<feature type="compositionally biased region" description="Low complexity" evidence="1">
    <location>
        <begin position="762"/>
        <end position="773"/>
    </location>
</feature>
<dbReference type="PANTHER" id="PTHR31514">
    <property type="entry name" value="MUSCULAR LMNA-INTERACTING PROTEIN MLIP"/>
    <property type="match status" value="1"/>
</dbReference>
<feature type="compositionally biased region" description="Polar residues" evidence="1">
    <location>
        <begin position="197"/>
        <end position="217"/>
    </location>
</feature>
<dbReference type="RefSeq" id="XP_021103276.1">
    <property type="nucleotide sequence ID" value="XM_021247617.1"/>
</dbReference>
<dbReference type="Pfam" id="PF15274">
    <property type="entry name" value="MLIP"/>
    <property type="match status" value="2"/>
</dbReference>
<accession>A0AAX6S2D4</accession>
<feature type="compositionally biased region" description="Polar residues" evidence="1">
    <location>
        <begin position="413"/>
        <end position="427"/>
    </location>
</feature>
<feature type="compositionally biased region" description="Low complexity" evidence="1">
    <location>
        <begin position="575"/>
        <end position="620"/>
    </location>
</feature>
<protein>
    <submittedName>
        <fullName evidence="3">Muscular LMNA-interacting protein isoform X1</fullName>
    </submittedName>
</protein>
<feature type="region of interest" description="Disordered" evidence="1">
    <location>
        <begin position="762"/>
        <end position="795"/>
    </location>
</feature>
<feature type="region of interest" description="Disordered" evidence="1">
    <location>
        <begin position="138"/>
        <end position="162"/>
    </location>
</feature>
<evidence type="ECO:0000313" key="3">
    <source>
        <dbReference type="RefSeq" id="XP_021103276.1"/>
    </source>
</evidence>
<sequence>MEFEKHEKGSLLSKNLEDRLTVSSGDSEAKPLIFSFVPTVRRLPTHIQLADTSKYLVKIPEEPGDKSPETVNRSKSIDYMTFNLGSEQGKIQGSPLTCLSEDCEKNSQGERFKANDLQGMQQGDLFKAEYVFIVDSEGEDEVTSRKGDQGAPGGTGKPVARPTSLVISSSLVSDVVRPKVWGPELKAASHTAIPQEMVSQQKQEQLTSPTTPAQLASKSPPFSFVSPTNQRARPVPANLEELRTRRLDTAGPAPCPAPEGGSRLSGPHAARPGEAAQKPGPASEAQKQTPPGASRALGPQEGPGAPRSPASEGRGRDAASYIPVRIVTHALSPSPKPLAAPFRGASPVCSQRSSSQSLSRSGLKSPVPSRLSLLTAILKSNPSHQRPVSPASCPTFSLNSLASSTSTLDQKAKQTSPTPRKSLSSCSLRAGSPEQEGPRAPALGLARPAPLSQVPPRSPATLASSSPASLSVEKPPSPTLRIGAPCSQPHSGASGAATLPPGPAGSCPLSASKGKQDADFRLGEKPRNIYTHPSALASAPLSSPIHQSATLSSPEKYFYPSPALSHLIERSRKASSQLSSQRPSRSAPSPLPRSSSSSNGSAASFPSLESSLLSSADPPSRTLPHSPAALSPRCGRNTLPARMGKPESTKPSCRSPVSAPTPPISLTRTKDLVSPFALSLATSPENKKPKQYKTKSSYKVFAAIPTNTLLLEQKALDEPAQAESVSQDSSVDLPLELCFPAQLRQQTEELCAAIDKVLQDSLSMHSSDSPSRSPQQTLLGSETIKSPTTLPRAAGRETKYANLSLSSSTASESQLTKPGVIRPVPIKSRILLKKEEEVYEPNPFSKYLDDNSGLFSEQLSHPMVAIPEHETLDSKEQ</sequence>
<feature type="compositionally biased region" description="Low complexity" evidence="1">
    <location>
        <begin position="533"/>
        <end position="544"/>
    </location>
</feature>
<evidence type="ECO:0000256" key="1">
    <source>
        <dbReference type="SAM" id="MobiDB-lite"/>
    </source>
</evidence>
<dbReference type="CTD" id="90523"/>
<organism evidence="2 3">
    <name type="scientific">Heterocephalus glaber</name>
    <name type="common">Naked mole rat</name>
    <dbReference type="NCBI Taxonomy" id="10181"/>
    <lineage>
        <taxon>Eukaryota</taxon>
        <taxon>Metazoa</taxon>
        <taxon>Chordata</taxon>
        <taxon>Craniata</taxon>
        <taxon>Vertebrata</taxon>
        <taxon>Euteleostomi</taxon>
        <taxon>Mammalia</taxon>
        <taxon>Eutheria</taxon>
        <taxon>Euarchontoglires</taxon>
        <taxon>Glires</taxon>
        <taxon>Rodentia</taxon>
        <taxon>Hystricomorpha</taxon>
        <taxon>Bathyergidae</taxon>
        <taxon>Heterocephalus</taxon>
    </lineage>
</organism>
<evidence type="ECO:0000313" key="2">
    <source>
        <dbReference type="Proteomes" id="UP000694906"/>
    </source>
</evidence>
<feature type="compositionally biased region" description="Low complexity" evidence="1">
    <location>
        <begin position="438"/>
        <end position="451"/>
    </location>
</feature>
<feature type="region of interest" description="Disordered" evidence="1">
    <location>
        <begin position="568"/>
        <end position="670"/>
    </location>
</feature>
<feature type="compositionally biased region" description="Low complexity" evidence="1">
    <location>
        <begin position="330"/>
        <end position="341"/>
    </location>
</feature>
<feature type="region of interest" description="Disordered" evidence="1">
    <location>
        <begin position="196"/>
        <end position="367"/>
    </location>
</feature>
<proteinExistence type="predicted"/>
<dbReference type="Proteomes" id="UP000694906">
    <property type="component" value="Unplaced"/>
</dbReference>
<dbReference type="GeneID" id="101705154"/>
<dbReference type="PANTHER" id="PTHR31514:SF1">
    <property type="entry name" value="MUSCULAR LMNA-INTERACTING PROTEIN"/>
    <property type="match status" value="1"/>
</dbReference>
<feature type="compositionally biased region" description="Low complexity" evidence="1">
    <location>
        <begin position="350"/>
        <end position="365"/>
    </location>
</feature>
<name>A0AAX6S2D4_HETGA</name>
<feature type="compositionally biased region" description="Basic and acidic residues" evidence="1">
    <location>
        <begin position="514"/>
        <end position="527"/>
    </location>
</feature>
<reference evidence="3" key="1">
    <citation type="submission" date="2025-08" db="UniProtKB">
        <authorList>
            <consortium name="RefSeq"/>
        </authorList>
    </citation>
    <scope>IDENTIFICATION</scope>
</reference>
<gene>
    <name evidence="3" type="primary">Mlip</name>
</gene>
<dbReference type="AlphaFoldDB" id="A0AAX6S2D4"/>
<keyword evidence="2" id="KW-1185">Reference proteome</keyword>
<dbReference type="InterPro" id="IPR029331">
    <property type="entry name" value="MLIP"/>
</dbReference>